<keyword evidence="13 18" id="KW-0511">Multifunctional enzyme</keyword>
<keyword evidence="6 18" id="KW-0645">Protease</keyword>
<dbReference type="PANTHER" id="PTHR30487">
    <property type="entry name" value="TYPE 4 PREPILIN-LIKE PROTEINS LEADER PEPTIDE-PROCESSING ENZYME"/>
    <property type="match status" value="1"/>
</dbReference>
<dbReference type="FunFam" id="1.20.120.1220:FF:000001">
    <property type="entry name" value="Type 4 prepilin-like proteins leader peptide-processing enzyme"/>
    <property type="match status" value="1"/>
</dbReference>
<dbReference type="GO" id="GO:0005886">
    <property type="term" value="C:plasma membrane"/>
    <property type="evidence" value="ECO:0007669"/>
    <property type="project" value="UniProtKB-SubCell"/>
</dbReference>
<feature type="domain" description="Prepilin type IV endopeptidase peptidase" evidence="20">
    <location>
        <begin position="132"/>
        <end position="241"/>
    </location>
</feature>
<feature type="transmembrane region" description="Helical" evidence="19">
    <location>
        <begin position="12"/>
        <end position="33"/>
    </location>
</feature>
<feature type="transmembrane region" description="Helical" evidence="19">
    <location>
        <begin position="256"/>
        <end position="272"/>
    </location>
</feature>
<evidence type="ECO:0000259" key="21">
    <source>
        <dbReference type="Pfam" id="PF06750"/>
    </source>
</evidence>
<evidence type="ECO:0000259" key="20">
    <source>
        <dbReference type="Pfam" id="PF01478"/>
    </source>
</evidence>
<dbReference type="GO" id="GO:0004190">
    <property type="term" value="F:aspartic-type endopeptidase activity"/>
    <property type="evidence" value="ECO:0007669"/>
    <property type="project" value="UniProtKB-EC"/>
</dbReference>
<evidence type="ECO:0000256" key="5">
    <source>
        <dbReference type="ARBA" id="ARBA00022603"/>
    </source>
</evidence>
<dbReference type="GO" id="GO:0008168">
    <property type="term" value="F:methyltransferase activity"/>
    <property type="evidence" value="ECO:0007669"/>
    <property type="project" value="UniProtKB-KW"/>
</dbReference>
<evidence type="ECO:0000256" key="10">
    <source>
        <dbReference type="ARBA" id="ARBA00022801"/>
    </source>
</evidence>
<keyword evidence="8" id="KW-0949">S-adenosyl-L-methionine</keyword>
<feature type="transmembrane region" description="Helical" evidence="19">
    <location>
        <begin position="219"/>
        <end position="244"/>
    </location>
</feature>
<comment type="subcellular location">
    <subcellularLocation>
        <location evidence="1">Cell inner membrane</location>
        <topology evidence="1">Multi-pass membrane protein</topology>
    </subcellularLocation>
    <subcellularLocation>
        <location evidence="18">Cell membrane</location>
        <topology evidence="18">Multi-pass membrane protein</topology>
    </subcellularLocation>
</comment>
<feature type="transmembrane region" description="Helical" evidence="19">
    <location>
        <begin position="124"/>
        <end position="143"/>
    </location>
</feature>
<keyword evidence="11 19" id="KW-1133">Transmembrane helix</keyword>
<dbReference type="STRING" id="1903179.BI347_20485"/>
<comment type="similarity">
    <text evidence="2 17">Belongs to the peptidase A24 family.</text>
</comment>
<comment type="caution">
    <text evidence="22">The sequence shown here is derived from an EMBL/GenBank/DDBJ whole genome shotgun (WGS) entry which is preliminary data.</text>
</comment>
<evidence type="ECO:0000256" key="17">
    <source>
        <dbReference type="RuleBase" id="RU003793"/>
    </source>
</evidence>
<evidence type="ECO:0000256" key="15">
    <source>
        <dbReference type="ARBA" id="ARBA00067082"/>
    </source>
</evidence>
<evidence type="ECO:0000256" key="4">
    <source>
        <dbReference type="ARBA" id="ARBA00022519"/>
    </source>
</evidence>
<keyword evidence="7 18" id="KW-0808">Transferase</keyword>
<dbReference type="InterPro" id="IPR014032">
    <property type="entry name" value="Peptidase_A24A_bac"/>
</dbReference>
<evidence type="ECO:0000256" key="1">
    <source>
        <dbReference type="ARBA" id="ARBA00004429"/>
    </source>
</evidence>
<dbReference type="EMBL" id="MKCS01000004">
    <property type="protein sequence ID" value="OHX10523.1"/>
    <property type="molecule type" value="Genomic_DNA"/>
</dbReference>
<evidence type="ECO:0000313" key="22">
    <source>
        <dbReference type="EMBL" id="OHX10523.1"/>
    </source>
</evidence>
<name>A0A1S1WTI5_9NEIS</name>
<dbReference type="InterPro" id="IPR000045">
    <property type="entry name" value="Prepilin_IV_endopep_pep"/>
</dbReference>
<evidence type="ECO:0000313" key="23">
    <source>
        <dbReference type="Proteomes" id="UP000180088"/>
    </source>
</evidence>
<feature type="transmembrane region" description="Helical" evidence="19">
    <location>
        <begin position="178"/>
        <end position="199"/>
    </location>
</feature>
<evidence type="ECO:0000256" key="8">
    <source>
        <dbReference type="ARBA" id="ARBA00022691"/>
    </source>
</evidence>
<evidence type="ECO:0000256" key="19">
    <source>
        <dbReference type="SAM" id="Phobius"/>
    </source>
</evidence>
<proteinExistence type="inferred from homology"/>
<dbReference type="InterPro" id="IPR050882">
    <property type="entry name" value="Prepilin_peptidase/N-MTase"/>
</dbReference>
<dbReference type="Pfam" id="PF06750">
    <property type="entry name" value="A24_N_bact"/>
    <property type="match status" value="1"/>
</dbReference>
<evidence type="ECO:0000256" key="14">
    <source>
        <dbReference type="ARBA" id="ARBA00050401"/>
    </source>
</evidence>
<evidence type="ECO:0000256" key="9">
    <source>
        <dbReference type="ARBA" id="ARBA00022692"/>
    </source>
</evidence>
<evidence type="ECO:0000256" key="2">
    <source>
        <dbReference type="ARBA" id="ARBA00005801"/>
    </source>
</evidence>
<dbReference type="EC" id="2.1.1.-" evidence="18"/>
<evidence type="ECO:0000256" key="7">
    <source>
        <dbReference type="ARBA" id="ARBA00022679"/>
    </source>
</evidence>
<dbReference type="InterPro" id="IPR010627">
    <property type="entry name" value="Prepilin_pept_A24_N"/>
</dbReference>
<comment type="catalytic activity">
    <reaction evidence="14 18">
        <text>Typically cleaves a -Gly-|-Phe- bond to release an N-terminal, basic peptide of 5-8 residues from type IV prepilin, and then N-methylates the new N-terminal amino group, the methyl donor being S-adenosyl-L-methionine.</text>
        <dbReference type="EC" id="3.4.23.43"/>
    </reaction>
</comment>
<comment type="function">
    <text evidence="18">Plays an essential role in type IV pili and type II pseudopili formation by proteolytically removing the leader sequence from substrate proteins and subsequently monomethylating the alpha-amino group of the newly exposed N-terminal phenylalanine.</text>
</comment>
<evidence type="ECO:0000256" key="12">
    <source>
        <dbReference type="ARBA" id="ARBA00023136"/>
    </source>
</evidence>
<keyword evidence="9 18" id="KW-0812">Transmembrane</keyword>
<dbReference type="PRINTS" id="PR00864">
    <property type="entry name" value="PREPILNPTASE"/>
</dbReference>
<dbReference type="EC" id="3.4.23.43" evidence="15 18"/>
<evidence type="ECO:0000256" key="11">
    <source>
        <dbReference type="ARBA" id="ARBA00022989"/>
    </source>
</evidence>
<dbReference type="AlphaFoldDB" id="A0A1S1WTI5"/>
<reference evidence="22 23" key="1">
    <citation type="submission" date="2016-09" db="EMBL/GenBank/DDBJ databases">
        <title>Chromobacterium muskegensis sp. nov., an insecticidal bacterium isolated from Sphagnum bogs.</title>
        <authorList>
            <person name="Sparks M.E."/>
            <person name="Blackburn M.B."/>
            <person name="Gundersen-Rindal D.E."/>
            <person name="Mitchell A."/>
            <person name="Farrar R."/>
            <person name="Kuhar D."/>
        </authorList>
    </citation>
    <scope>NUCLEOTIDE SEQUENCE [LARGE SCALE GENOMIC DNA]</scope>
    <source>
        <strain evidence="22 23">37-2</strain>
    </source>
</reference>
<keyword evidence="4" id="KW-0997">Cell inner membrane</keyword>
<feature type="domain" description="Prepilin peptidase A24 N-terminal" evidence="21">
    <location>
        <begin position="17"/>
        <end position="121"/>
    </location>
</feature>
<dbReference type="Gene3D" id="1.20.120.1220">
    <property type="match status" value="1"/>
</dbReference>
<evidence type="ECO:0000256" key="16">
    <source>
        <dbReference type="ARBA" id="ARBA00071870"/>
    </source>
</evidence>
<keyword evidence="12 19" id="KW-0472">Membrane</keyword>
<protein>
    <recommendedName>
        <fullName evidence="16 18">Prepilin leader peptidase/N-methyltransferase</fullName>
        <ecNumber evidence="18">2.1.1.-</ecNumber>
        <ecNumber evidence="15 18">3.4.23.43</ecNumber>
    </recommendedName>
</protein>
<dbReference type="PANTHER" id="PTHR30487:SF0">
    <property type="entry name" value="PREPILIN LEADER PEPTIDASE_N-METHYLTRANSFERASE-RELATED"/>
    <property type="match status" value="1"/>
</dbReference>
<keyword evidence="3" id="KW-1003">Cell membrane</keyword>
<sequence length="283" mass="30415">MGLQGTAAAQAAGSLLVIGLLLGSFLNVLAFRLPRMMEQAWRQECADAMDLPARDEPALSLSHPHSHCPECQNTLRAWQLVPIFSYLLLRGRCAFCGSAISLRYPLVELTVGLIFAAVGWRTGFHATTLAHLILLYLLLALALIDLDSQLLPDCLTQPLLWLGLLANLFQLLTPLADAVIGAMAGYLAMWLIAAVFQLCTGKKGLGRGDFKLVAAMGAWLGWTALPLIITLGSISSAVIGIALIRSGRIGREQVQPFGPYLIAGGVAGLLWGKEITNWYLALA</sequence>
<dbReference type="Proteomes" id="UP000180088">
    <property type="component" value="Unassembled WGS sequence"/>
</dbReference>
<keyword evidence="5 18" id="KW-0489">Methyltransferase</keyword>
<dbReference type="GO" id="GO:0032259">
    <property type="term" value="P:methylation"/>
    <property type="evidence" value="ECO:0007669"/>
    <property type="project" value="UniProtKB-KW"/>
</dbReference>
<evidence type="ECO:0000256" key="6">
    <source>
        <dbReference type="ARBA" id="ARBA00022670"/>
    </source>
</evidence>
<evidence type="ECO:0000256" key="13">
    <source>
        <dbReference type="ARBA" id="ARBA00023268"/>
    </source>
</evidence>
<gene>
    <name evidence="22" type="ORF">BI347_20485</name>
</gene>
<keyword evidence="10 18" id="KW-0378">Hydrolase</keyword>
<organism evidence="22 23">
    <name type="scientific">Chromobacterium sphagni</name>
    <dbReference type="NCBI Taxonomy" id="1903179"/>
    <lineage>
        <taxon>Bacteria</taxon>
        <taxon>Pseudomonadati</taxon>
        <taxon>Pseudomonadota</taxon>
        <taxon>Betaproteobacteria</taxon>
        <taxon>Neisseriales</taxon>
        <taxon>Chromobacteriaceae</taxon>
        <taxon>Chromobacterium</taxon>
    </lineage>
</organism>
<evidence type="ECO:0000256" key="3">
    <source>
        <dbReference type="ARBA" id="ARBA00022475"/>
    </source>
</evidence>
<evidence type="ECO:0000256" key="18">
    <source>
        <dbReference type="RuleBase" id="RU003794"/>
    </source>
</evidence>
<dbReference type="Pfam" id="PF01478">
    <property type="entry name" value="Peptidase_A24"/>
    <property type="match status" value="1"/>
</dbReference>
<dbReference type="GO" id="GO:0006465">
    <property type="term" value="P:signal peptide processing"/>
    <property type="evidence" value="ECO:0007669"/>
    <property type="project" value="TreeGrafter"/>
</dbReference>
<accession>A0A1S1WTI5</accession>